<reference evidence="12" key="2">
    <citation type="journal article" date="2019" name="Mol. Plant Microbe Interact.">
        <title>Genome sequence resources for four phytopathogenic fungi from the Colletotrichum orbiculare species complex.</title>
        <authorList>
            <person name="Gan P."/>
            <person name="Tsushima A."/>
            <person name="Narusaka M."/>
            <person name="Narusaka Y."/>
            <person name="Takano Y."/>
            <person name="Kubo Y."/>
            <person name="Shirasu K."/>
        </authorList>
    </citation>
    <scope>GENOME REANNOTATION</scope>
    <source>
        <strain evidence="12">104-T / ATCC 96160 / CBS 514.97 / LARS 414 / MAFF 240422</strain>
    </source>
</reference>
<feature type="transmembrane region" description="Helical" evidence="10">
    <location>
        <begin position="98"/>
        <end position="122"/>
    </location>
</feature>
<dbReference type="STRING" id="1213857.A0A484FXF6"/>
<dbReference type="PANTHER" id="PTHR24305">
    <property type="entry name" value="CYTOCHROME P450"/>
    <property type="match status" value="1"/>
</dbReference>
<dbReference type="GO" id="GO:0004497">
    <property type="term" value="F:monooxygenase activity"/>
    <property type="evidence" value="ECO:0007669"/>
    <property type="project" value="UniProtKB-KW"/>
</dbReference>
<protein>
    <submittedName>
        <fullName evidence="11">Cytochrome P450-DIT2</fullName>
    </submittedName>
</protein>
<evidence type="ECO:0000256" key="5">
    <source>
        <dbReference type="ARBA" id="ARBA00023004"/>
    </source>
</evidence>
<evidence type="ECO:0000256" key="1">
    <source>
        <dbReference type="ARBA" id="ARBA00001971"/>
    </source>
</evidence>
<dbReference type="PANTHER" id="PTHR24305:SF223">
    <property type="entry name" value="CYTOCHROME P450-DIT2"/>
    <property type="match status" value="1"/>
</dbReference>
<dbReference type="OrthoDB" id="1470350at2759"/>
<reference evidence="12" key="1">
    <citation type="journal article" date="2013" name="New Phytol.">
        <title>Comparative genomic and transcriptomic analyses reveal the hemibiotrophic stage shift of Colletotrichum fungi.</title>
        <authorList>
            <person name="Gan P."/>
            <person name="Ikeda K."/>
            <person name="Irieda H."/>
            <person name="Narusaka M."/>
            <person name="O'Connell R.J."/>
            <person name="Narusaka Y."/>
            <person name="Takano Y."/>
            <person name="Kubo Y."/>
            <person name="Shirasu K."/>
        </authorList>
    </citation>
    <scope>NUCLEOTIDE SEQUENCE [LARGE SCALE GENOMIC DNA]</scope>
    <source>
        <strain evidence="12">104-T / ATCC 96160 / CBS 514.97 / LARS 414 / MAFF 240422</strain>
    </source>
</reference>
<evidence type="ECO:0000256" key="6">
    <source>
        <dbReference type="ARBA" id="ARBA00023033"/>
    </source>
</evidence>
<keyword evidence="5 7" id="KW-0408">Iron</keyword>
<gene>
    <name evidence="11" type="primary">DIT2</name>
    <name evidence="11" type="ORF">Cob_v004514</name>
</gene>
<name>A0A484FXF6_COLOR</name>
<feature type="compositionally biased region" description="Basic and acidic residues" evidence="9">
    <location>
        <begin position="38"/>
        <end position="50"/>
    </location>
</feature>
<evidence type="ECO:0000256" key="4">
    <source>
        <dbReference type="ARBA" id="ARBA00022723"/>
    </source>
</evidence>
<feature type="region of interest" description="Disordered" evidence="9">
    <location>
        <begin position="24"/>
        <end position="50"/>
    </location>
</feature>
<comment type="caution">
    <text evidence="11">The sequence shown here is derived from an EMBL/GenBank/DDBJ whole genome shotgun (WGS) entry which is preliminary data.</text>
</comment>
<evidence type="ECO:0000256" key="7">
    <source>
        <dbReference type="PIRSR" id="PIRSR602403-1"/>
    </source>
</evidence>
<evidence type="ECO:0000313" key="12">
    <source>
        <dbReference type="Proteomes" id="UP000014480"/>
    </source>
</evidence>
<evidence type="ECO:0000256" key="10">
    <source>
        <dbReference type="SAM" id="Phobius"/>
    </source>
</evidence>
<dbReference type="PRINTS" id="PR00465">
    <property type="entry name" value="EP450IV"/>
</dbReference>
<dbReference type="CDD" id="cd11070">
    <property type="entry name" value="CYP56-like"/>
    <property type="match status" value="1"/>
</dbReference>
<dbReference type="InterPro" id="IPR001128">
    <property type="entry name" value="Cyt_P450"/>
</dbReference>
<sequence length="614" mass="68674">MILNKVEQKDLDGRGVVAADHPAGPLHRIPAEASPQSTERREGCGSVDDRMGEAPLGTSAAYFEKSGRAEAEEANPIAETCHPIPCYTTYDSGTLEPYVMLFLLAELLLLGTLLSGLAYYFFLLPPRYPQNIPAIPFWVALIPFFKDVDQSDIFRAYIDRPLRTHGAVKLFFGAQWNILVHRPSYLAEIFKNEDLYQKSGNQKKIPHSVLADFLGDNIISAHGDTWKKYQSVVKPGLQRSFEASVIAKNAVSLCRLLRDAQKRAGRGGVAVQDLLQRYSVANCSEAILETNLGALDSADAPINLLQTAVKREIFKPVFLNFPVLDHPALRRLFPSRARARDVVARFKNELKRSLILAHRTHTQTHTQTQTETEKPLSEGLGGRMVRALDSGLWTEKQFLDNLTVTFVAGQENPQLLMTSALYLLAKHPETQETLLREIIAKDASPTSDFSQVDMPFLTSVIYECLRLFPPIGQLINRRAAAPCLLGGDLVIPEGTYLGYHCRSTNCDPVAWGPGCERFDPGRWGLASDEIRDAFRRRRARGEFVSFHGGRRACLGERFAMLEMRATLVGLVREFRWALDPSWVERMTPAGPLYPRALRVVFEDRLTGEKVALAE</sequence>
<dbReference type="PROSITE" id="PS00086">
    <property type="entry name" value="CYTOCHROME_P450"/>
    <property type="match status" value="1"/>
</dbReference>
<keyword evidence="3 7" id="KW-0349">Heme</keyword>
<proteinExistence type="inferred from homology"/>
<dbReference type="InterPro" id="IPR017972">
    <property type="entry name" value="Cyt_P450_CS"/>
</dbReference>
<dbReference type="EMBL" id="AMCV02000010">
    <property type="protein sequence ID" value="TDZ22592.1"/>
    <property type="molecule type" value="Genomic_DNA"/>
</dbReference>
<keyword evidence="10" id="KW-1133">Transmembrane helix</keyword>
<accession>A0A484FXF6</accession>
<dbReference type="Pfam" id="PF00067">
    <property type="entry name" value="p450"/>
    <property type="match status" value="1"/>
</dbReference>
<dbReference type="AlphaFoldDB" id="A0A484FXF6"/>
<dbReference type="PRINTS" id="PR00385">
    <property type="entry name" value="P450"/>
</dbReference>
<evidence type="ECO:0000256" key="3">
    <source>
        <dbReference type="ARBA" id="ARBA00022617"/>
    </source>
</evidence>
<dbReference type="InterPro" id="IPR036396">
    <property type="entry name" value="Cyt_P450_sf"/>
</dbReference>
<comment type="similarity">
    <text evidence="2 8">Belongs to the cytochrome P450 family.</text>
</comment>
<keyword evidence="10" id="KW-0812">Transmembrane</keyword>
<dbReference type="SUPFAM" id="SSF48264">
    <property type="entry name" value="Cytochrome P450"/>
    <property type="match status" value="1"/>
</dbReference>
<keyword evidence="8" id="KW-0560">Oxidoreductase</keyword>
<dbReference type="Gene3D" id="1.10.630.10">
    <property type="entry name" value="Cytochrome P450"/>
    <property type="match status" value="1"/>
</dbReference>
<dbReference type="InterPro" id="IPR002403">
    <property type="entry name" value="Cyt_P450_E_grp-IV"/>
</dbReference>
<organism evidence="11 12">
    <name type="scientific">Colletotrichum orbiculare (strain 104-T / ATCC 96160 / CBS 514.97 / LARS 414 / MAFF 240422)</name>
    <name type="common">Cucumber anthracnose fungus</name>
    <name type="synonym">Colletotrichum lagenarium</name>
    <dbReference type="NCBI Taxonomy" id="1213857"/>
    <lineage>
        <taxon>Eukaryota</taxon>
        <taxon>Fungi</taxon>
        <taxon>Dikarya</taxon>
        <taxon>Ascomycota</taxon>
        <taxon>Pezizomycotina</taxon>
        <taxon>Sordariomycetes</taxon>
        <taxon>Hypocreomycetidae</taxon>
        <taxon>Glomerellales</taxon>
        <taxon>Glomerellaceae</taxon>
        <taxon>Colletotrichum</taxon>
        <taxon>Colletotrichum orbiculare species complex</taxon>
    </lineage>
</organism>
<keyword evidence="4 7" id="KW-0479">Metal-binding</keyword>
<evidence type="ECO:0000256" key="9">
    <source>
        <dbReference type="SAM" id="MobiDB-lite"/>
    </source>
</evidence>
<evidence type="ECO:0000256" key="8">
    <source>
        <dbReference type="RuleBase" id="RU000461"/>
    </source>
</evidence>
<comment type="cofactor">
    <cofactor evidence="1 7">
        <name>heme</name>
        <dbReference type="ChEBI" id="CHEBI:30413"/>
    </cofactor>
</comment>
<dbReference type="GO" id="GO:0005506">
    <property type="term" value="F:iron ion binding"/>
    <property type="evidence" value="ECO:0007669"/>
    <property type="project" value="InterPro"/>
</dbReference>
<dbReference type="Proteomes" id="UP000014480">
    <property type="component" value="Unassembled WGS sequence"/>
</dbReference>
<evidence type="ECO:0000313" key="11">
    <source>
        <dbReference type="EMBL" id="TDZ22592.1"/>
    </source>
</evidence>
<dbReference type="GO" id="GO:0016705">
    <property type="term" value="F:oxidoreductase activity, acting on paired donors, with incorporation or reduction of molecular oxygen"/>
    <property type="evidence" value="ECO:0007669"/>
    <property type="project" value="InterPro"/>
</dbReference>
<keyword evidence="12" id="KW-1185">Reference proteome</keyword>
<dbReference type="GO" id="GO:0020037">
    <property type="term" value="F:heme binding"/>
    <property type="evidence" value="ECO:0007669"/>
    <property type="project" value="InterPro"/>
</dbReference>
<keyword evidence="6 8" id="KW-0503">Monooxygenase</keyword>
<feature type="binding site" description="axial binding residue" evidence="7">
    <location>
        <position position="553"/>
    </location>
    <ligand>
        <name>heme</name>
        <dbReference type="ChEBI" id="CHEBI:30413"/>
    </ligand>
    <ligandPart>
        <name>Fe</name>
        <dbReference type="ChEBI" id="CHEBI:18248"/>
    </ligandPart>
</feature>
<evidence type="ECO:0000256" key="2">
    <source>
        <dbReference type="ARBA" id="ARBA00010617"/>
    </source>
</evidence>
<keyword evidence="10" id="KW-0472">Membrane</keyword>
<dbReference type="InterPro" id="IPR050121">
    <property type="entry name" value="Cytochrome_P450_monoxygenase"/>
</dbReference>